<dbReference type="AlphaFoldDB" id="A0ABD1ZRI8"/>
<protein>
    <submittedName>
        <fullName evidence="1">Uncharacterized protein</fullName>
    </submittedName>
</protein>
<dbReference type="EMBL" id="JBHFFA010000001">
    <property type="protein sequence ID" value="KAL2654075.1"/>
    <property type="molecule type" value="Genomic_DNA"/>
</dbReference>
<gene>
    <name evidence="1" type="ORF">R1flu_022203</name>
</gene>
<evidence type="ECO:0000313" key="1">
    <source>
        <dbReference type="EMBL" id="KAL2654075.1"/>
    </source>
</evidence>
<comment type="caution">
    <text evidence="1">The sequence shown here is derived from an EMBL/GenBank/DDBJ whole genome shotgun (WGS) entry which is preliminary data.</text>
</comment>
<proteinExistence type="predicted"/>
<organism evidence="1 2">
    <name type="scientific">Riccia fluitans</name>
    <dbReference type="NCBI Taxonomy" id="41844"/>
    <lineage>
        <taxon>Eukaryota</taxon>
        <taxon>Viridiplantae</taxon>
        <taxon>Streptophyta</taxon>
        <taxon>Embryophyta</taxon>
        <taxon>Marchantiophyta</taxon>
        <taxon>Marchantiopsida</taxon>
        <taxon>Marchantiidae</taxon>
        <taxon>Marchantiales</taxon>
        <taxon>Ricciaceae</taxon>
        <taxon>Riccia</taxon>
    </lineage>
</organism>
<sequence length="165" mass="18722">MSTIRAHNRMSQGMPQVPRARFVGRRDMFLVIDEPFGWENKENFPVITSSSLQQNDSVPRQLPRLPLQDVSHLFPSNGCSRNKEMQSVRAIGRGRRRLLDSPFSPVTSKKRRTSEVMSLIWERLPRASVKYKQLFTSSVVGVTIGMDAAMWDSKLLFNTAPLSGS</sequence>
<accession>A0ABD1ZRI8</accession>
<reference evidence="1 2" key="1">
    <citation type="submission" date="2024-09" db="EMBL/GenBank/DDBJ databases">
        <title>Chromosome-scale assembly of Riccia fluitans.</title>
        <authorList>
            <person name="Paukszto L."/>
            <person name="Sawicki J."/>
            <person name="Karawczyk K."/>
            <person name="Piernik-Szablinska J."/>
            <person name="Szczecinska M."/>
            <person name="Mazdziarz M."/>
        </authorList>
    </citation>
    <scope>NUCLEOTIDE SEQUENCE [LARGE SCALE GENOMIC DNA]</scope>
    <source>
        <strain evidence="1">Rf_01</strain>
        <tissue evidence="1">Aerial parts of the thallus</tissue>
    </source>
</reference>
<keyword evidence="2" id="KW-1185">Reference proteome</keyword>
<dbReference type="Proteomes" id="UP001605036">
    <property type="component" value="Unassembled WGS sequence"/>
</dbReference>
<name>A0ABD1ZRI8_9MARC</name>
<evidence type="ECO:0000313" key="2">
    <source>
        <dbReference type="Proteomes" id="UP001605036"/>
    </source>
</evidence>